<dbReference type="EMBL" id="JAPFRF010000006">
    <property type="protein sequence ID" value="KAJ7329742.1"/>
    <property type="molecule type" value="Genomic_DNA"/>
</dbReference>
<organism evidence="1 2">
    <name type="scientific">Phrynocephalus forsythii</name>
    <dbReference type="NCBI Taxonomy" id="171643"/>
    <lineage>
        <taxon>Eukaryota</taxon>
        <taxon>Metazoa</taxon>
        <taxon>Chordata</taxon>
        <taxon>Craniata</taxon>
        <taxon>Vertebrata</taxon>
        <taxon>Euteleostomi</taxon>
        <taxon>Lepidosauria</taxon>
        <taxon>Squamata</taxon>
        <taxon>Bifurcata</taxon>
        <taxon>Unidentata</taxon>
        <taxon>Episquamata</taxon>
        <taxon>Toxicofera</taxon>
        <taxon>Iguania</taxon>
        <taxon>Acrodonta</taxon>
        <taxon>Agamidae</taxon>
        <taxon>Agaminae</taxon>
        <taxon>Phrynocephalus</taxon>
    </lineage>
</organism>
<gene>
    <name evidence="1" type="ORF">JRQ81_015916</name>
</gene>
<proteinExistence type="predicted"/>
<feature type="non-terminal residue" evidence="1">
    <location>
        <position position="1"/>
    </location>
</feature>
<sequence>LQNIPEDKESDLFVQINEALAEAIGLEFPEMVKEIEQVYRVNSRFARENKVPREVHVKFIRRAVRDMILRASSDKPLKCQGQEILVLKQIPWKVRDVRKHYQFLTVKLNEKRINFRWLVPEGIFVNWDETAFSYRASNLLQLKKVVRDTRAADGFREIPLNGVELNPEKEWF</sequence>
<dbReference type="Proteomes" id="UP001142489">
    <property type="component" value="Unassembled WGS sequence"/>
</dbReference>
<accession>A0A9Q0XXH0</accession>
<keyword evidence="2" id="KW-1185">Reference proteome</keyword>
<dbReference type="OrthoDB" id="9050469at2759"/>
<dbReference type="Gene3D" id="3.30.70.1820">
    <property type="entry name" value="L1 transposable element, RRM domain"/>
    <property type="match status" value="1"/>
</dbReference>
<protein>
    <submittedName>
        <fullName evidence="1">Uncharacterized protein</fullName>
    </submittedName>
</protein>
<evidence type="ECO:0000313" key="1">
    <source>
        <dbReference type="EMBL" id="KAJ7329742.1"/>
    </source>
</evidence>
<evidence type="ECO:0000313" key="2">
    <source>
        <dbReference type="Proteomes" id="UP001142489"/>
    </source>
</evidence>
<name>A0A9Q0XXH0_9SAUR</name>
<comment type="caution">
    <text evidence="1">The sequence shown here is derived from an EMBL/GenBank/DDBJ whole genome shotgun (WGS) entry which is preliminary data.</text>
</comment>
<reference evidence="1" key="1">
    <citation type="journal article" date="2023" name="DNA Res.">
        <title>Chromosome-level genome assembly of Phrynocephalus forsythii using third-generation DNA sequencing and Hi-C analysis.</title>
        <authorList>
            <person name="Qi Y."/>
            <person name="Zhao W."/>
            <person name="Zhao Y."/>
            <person name="Niu C."/>
            <person name="Cao S."/>
            <person name="Zhang Y."/>
        </authorList>
    </citation>
    <scope>NUCLEOTIDE SEQUENCE</scope>
    <source>
        <tissue evidence="1">Muscle</tissue>
    </source>
</reference>
<dbReference type="AlphaFoldDB" id="A0A9Q0XXH0"/>